<evidence type="ECO:0000256" key="6">
    <source>
        <dbReference type="SAM" id="Phobius"/>
    </source>
</evidence>
<feature type="domain" description="EGF-like" evidence="8">
    <location>
        <begin position="109"/>
        <end position="152"/>
    </location>
</feature>
<dbReference type="Proteomes" id="UP000256970">
    <property type="component" value="Unassembled WGS sequence"/>
</dbReference>
<dbReference type="InterPro" id="IPR013032">
    <property type="entry name" value="EGF-like_CS"/>
</dbReference>
<dbReference type="CDD" id="cd00054">
    <property type="entry name" value="EGF_CA"/>
    <property type="match status" value="1"/>
</dbReference>
<accession>A0A383VK08</accession>
<proteinExistence type="predicted"/>
<dbReference type="GO" id="GO:0007157">
    <property type="term" value="P:heterophilic cell-cell adhesion via plasma membrane cell adhesion molecules"/>
    <property type="evidence" value="ECO:0007669"/>
    <property type="project" value="TreeGrafter"/>
</dbReference>
<evidence type="ECO:0000256" key="4">
    <source>
        <dbReference type="ARBA" id="ARBA00023157"/>
    </source>
</evidence>
<feature type="disulfide bond" evidence="5">
    <location>
        <begin position="78"/>
        <end position="95"/>
    </location>
</feature>
<dbReference type="PROSITE" id="PS50026">
    <property type="entry name" value="EGF_3"/>
    <property type="match status" value="4"/>
</dbReference>
<evidence type="ECO:0000313" key="10">
    <source>
        <dbReference type="Proteomes" id="UP000256970"/>
    </source>
</evidence>
<keyword evidence="3" id="KW-0677">Repeat</keyword>
<dbReference type="Pfam" id="PF00008">
    <property type="entry name" value="EGF"/>
    <property type="match status" value="1"/>
</dbReference>
<evidence type="ECO:0000259" key="8">
    <source>
        <dbReference type="PROSITE" id="PS50026"/>
    </source>
</evidence>
<keyword evidence="10" id="KW-1185">Reference proteome</keyword>
<evidence type="ECO:0000256" key="3">
    <source>
        <dbReference type="ARBA" id="ARBA00022737"/>
    </source>
</evidence>
<dbReference type="SMART" id="SM00181">
    <property type="entry name" value="EGF"/>
    <property type="match status" value="4"/>
</dbReference>
<feature type="disulfide bond" evidence="5">
    <location>
        <begin position="56"/>
        <end position="65"/>
    </location>
</feature>
<feature type="signal peptide" evidence="7">
    <location>
        <begin position="1"/>
        <end position="20"/>
    </location>
</feature>
<keyword evidence="1 5" id="KW-0245">EGF-like domain</keyword>
<dbReference type="AlphaFoldDB" id="A0A383VK08"/>
<dbReference type="InterPro" id="IPR000742">
    <property type="entry name" value="EGF"/>
</dbReference>
<feature type="disulfide bond" evidence="5">
    <location>
        <begin position="32"/>
        <end position="42"/>
    </location>
</feature>
<feature type="disulfide bond" evidence="5">
    <location>
        <begin position="142"/>
        <end position="151"/>
    </location>
</feature>
<dbReference type="GO" id="GO:0032991">
    <property type="term" value="C:protein-containing complex"/>
    <property type="evidence" value="ECO:0007669"/>
    <property type="project" value="TreeGrafter"/>
</dbReference>
<reference evidence="9 10" key="1">
    <citation type="submission" date="2016-10" db="EMBL/GenBank/DDBJ databases">
        <authorList>
            <person name="Cai Z."/>
        </authorList>
    </citation>
    <scope>NUCLEOTIDE SEQUENCE [LARGE SCALE GENOMIC DNA]</scope>
</reference>
<sequence length="253" mass="26703">MAHRAVAILALALCVSIAAAQQGDQAVAAGNCVPGCKNRGVCTAIEGLADEFFCKCPPGYMGADCTAMYQECTKGLVCYNGGKCTAGDSPDTETCACPAKWTGATCKVPVETCTNKTANPLSCMNGGTCMLDTAVNEHYCKCPPNVRGRHCQFGVKECKDGMYCMNDGSCTSDGLSCSCPSGFFGLHCQNNMRDPNADRIAKPVPKWAIALAVVGSVLLVAGAGFIGFLIHREKKGSPYFRQWQNDVQGVSHI</sequence>
<feature type="transmembrane region" description="Helical" evidence="6">
    <location>
        <begin position="207"/>
        <end position="230"/>
    </location>
</feature>
<feature type="domain" description="EGF-like" evidence="8">
    <location>
        <begin position="28"/>
        <end position="66"/>
    </location>
</feature>
<dbReference type="Pfam" id="PF12661">
    <property type="entry name" value="hEGF"/>
    <property type="match status" value="1"/>
</dbReference>
<dbReference type="PANTHER" id="PTHR24049:SF22">
    <property type="entry name" value="DROSOPHILA CRUMBS HOMOLOG"/>
    <property type="match status" value="1"/>
</dbReference>
<dbReference type="STRING" id="3088.A0A383VK08"/>
<dbReference type="GO" id="GO:0045197">
    <property type="term" value="P:establishment or maintenance of epithelial cell apical/basal polarity"/>
    <property type="evidence" value="ECO:0007669"/>
    <property type="project" value="TreeGrafter"/>
</dbReference>
<evidence type="ECO:0000256" key="5">
    <source>
        <dbReference type="PROSITE-ProRule" id="PRU00076"/>
    </source>
</evidence>
<evidence type="ECO:0000256" key="1">
    <source>
        <dbReference type="ARBA" id="ARBA00022536"/>
    </source>
</evidence>
<dbReference type="PROSITE" id="PS01186">
    <property type="entry name" value="EGF_2"/>
    <property type="match status" value="2"/>
</dbReference>
<gene>
    <name evidence="9" type="ORF">BQ4739_LOCUS6321</name>
</gene>
<dbReference type="Pfam" id="PF07974">
    <property type="entry name" value="EGF_2"/>
    <property type="match status" value="1"/>
</dbReference>
<dbReference type="InterPro" id="IPR013111">
    <property type="entry name" value="EGF_extracell"/>
</dbReference>
<name>A0A383VK08_TETOB</name>
<dbReference type="Gene3D" id="2.10.25.10">
    <property type="entry name" value="Laminin"/>
    <property type="match status" value="4"/>
</dbReference>
<organism evidence="9 10">
    <name type="scientific">Tetradesmus obliquus</name>
    <name type="common">Green alga</name>
    <name type="synonym">Acutodesmus obliquus</name>
    <dbReference type="NCBI Taxonomy" id="3088"/>
    <lineage>
        <taxon>Eukaryota</taxon>
        <taxon>Viridiplantae</taxon>
        <taxon>Chlorophyta</taxon>
        <taxon>core chlorophytes</taxon>
        <taxon>Chlorophyceae</taxon>
        <taxon>CS clade</taxon>
        <taxon>Sphaeropleales</taxon>
        <taxon>Scenedesmaceae</taxon>
        <taxon>Tetradesmus</taxon>
    </lineage>
</organism>
<dbReference type="PANTHER" id="PTHR24049">
    <property type="entry name" value="CRUMBS FAMILY MEMBER"/>
    <property type="match status" value="1"/>
</dbReference>
<keyword evidence="2 7" id="KW-0732">Signal</keyword>
<dbReference type="PROSITE" id="PS00022">
    <property type="entry name" value="EGF_1"/>
    <property type="match status" value="4"/>
</dbReference>
<keyword evidence="6" id="KW-0472">Membrane</keyword>
<dbReference type="OrthoDB" id="283575at2759"/>
<keyword evidence="4 5" id="KW-1015">Disulfide bond</keyword>
<dbReference type="GO" id="GO:0005886">
    <property type="term" value="C:plasma membrane"/>
    <property type="evidence" value="ECO:0007669"/>
    <property type="project" value="TreeGrafter"/>
</dbReference>
<evidence type="ECO:0000313" key="9">
    <source>
        <dbReference type="EMBL" id="SZX65857.1"/>
    </source>
</evidence>
<keyword evidence="6" id="KW-1133">Transmembrane helix</keyword>
<feature type="disulfide bond" evidence="5">
    <location>
        <begin position="97"/>
        <end position="106"/>
    </location>
</feature>
<dbReference type="EMBL" id="FNXT01000665">
    <property type="protein sequence ID" value="SZX65857.1"/>
    <property type="molecule type" value="Genomic_DNA"/>
</dbReference>
<feature type="domain" description="EGF-like" evidence="8">
    <location>
        <begin position="68"/>
        <end position="107"/>
    </location>
</feature>
<evidence type="ECO:0000256" key="2">
    <source>
        <dbReference type="ARBA" id="ARBA00022729"/>
    </source>
</evidence>
<dbReference type="InterPro" id="IPR051022">
    <property type="entry name" value="Notch_Cell-Fate_Det"/>
</dbReference>
<comment type="caution">
    <text evidence="5">Lacks conserved residue(s) required for the propagation of feature annotation.</text>
</comment>
<feature type="chain" id="PRO_5016756075" description="EGF-like domain-containing protein" evidence="7">
    <location>
        <begin position="21"/>
        <end position="253"/>
    </location>
</feature>
<evidence type="ECO:0000256" key="7">
    <source>
        <dbReference type="SAM" id="SignalP"/>
    </source>
</evidence>
<feature type="disulfide bond" evidence="5">
    <location>
        <begin position="123"/>
        <end position="140"/>
    </location>
</feature>
<feature type="domain" description="EGF-like" evidence="8">
    <location>
        <begin position="154"/>
        <end position="189"/>
    </location>
</feature>
<protein>
    <recommendedName>
        <fullName evidence="8">EGF-like domain-containing protein</fullName>
    </recommendedName>
</protein>
<dbReference type="SUPFAM" id="SSF57196">
    <property type="entry name" value="EGF/Laminin"/>
    <property type="match status" value="4"/>
</dbReference>
<feature type="disulfide bond" evidence="5">
    <location>
        <begin position="179"/>
        <end position="188"/>
    </location>
</feature>
<keyword evidence="6" id="KW-0812">Transmembrane</keyword>